<dbReference type="Pfam" id="PF01464">
    <property type="entry name" value="SLT"/>
    <property type="match status" value="1"/>
</dbReference>
<reference evidence="2 3" key="1">
    <citation type="submission" date="2020-05" db="EMBL/GenBank/DDBJ databases">
        <title>Complete genome sequencing of Campylobacter and Arcobacter type strains.</title>
        <authorList>
            <person name="Miller W.G."/>
            <person name="Yee E."/>
        </authorList>
    </citation>
    <scope>NUCLEOTIDE SEQUENCE [LARGE SCALE GENOMIC DNA]</scope>
    <source>
        <strain evidence="2 3">LMG 26156</strain>
    </source>
</reference>
<dbReference type="KEGG" id="avp:AVENP_2957"/>
<protein>
    <recommendedName>
        <fullName evidence="1">Transglycosylase SLT domain-containing protein</fullName>
    </recommendedName>
</protein>
<dbReference type="AlphaFoldDB" id="A0AAE7BDK6"/>
<dbReference type="Proteomes" id="UP000503482">
    <property type="component" value="Chromosome"/>
</dbReference>
<dbReference type="RefSeq" id="WP_128359548.1">
    <property type="nucleotide sequence ID" value="NZ_CP053840.1"/>
</dbReference>
<dbReference type="SUPFAM" id="SSF53955">
    <property type="entry name" value="Lysozyme-like"/>
    <property type="match status" value="1"/>
</dbReference>
<evidence type="ECO:0000259" key="1">
    <source>
        <dbReference type="Pfam" id="PF01464"/>
    </source>
</evidence>
<name>A0AAE7BDK6_9BACT</name>
<dbReference type="EMBL" id="CP053840">
    <property type="protein sequence ID" value="QKF68432.1"/>
    <property type="molecule type" value="Genomic_DNA"/>
</dbReference>
<feature type="domain" description="Transglycosylase SLT" evidence="1">
    <location>
        <begin position="37"/>
        <end position="136"/>
    </location>
</feature>
<organism evidence="2 3">
    <name type="scientific">Arcobacter venerupis</name>
    <dbReference type="NCBI Taxonomy" id="1054033"/>
    <lineage>
        <taxon>Bacteria</taxon>
        <taxon>Pseudomonadati</taxon>
        <taxon>Campylobacterota</taxon>
        <taxon>Epsilonproteobacteria</taxon>
        <taxon>Campylobacterales</taxon>
        <taxon>Arcobacteraceae</taxon>
        <taxon>Arcobacter</taxon>
    </lineage>
</organism>
<evidence type="ECO:0000313" key="3">
    <source>
        <dbReference type="Proteomes" id="UP000503482"/>
    </source>
</evidence>
<gene>
    <name evidence="2" type="ORF">AVENP_2957</name>
</gene>
<proteinExistence type="predicted"/>
<evidence type="ECO:0000313" key="2">
    <source>
        <dbReference type="EMBL" id="QKF68432.1"/>
    </source>
</evidence>
<keyword evidence="3" id="KW-1185">Reference proteome</keyword>
<dbReference type="InterPro" id="IPR008258">
    <property type="entry name" value="Transglycosylase_SLT_dom_1"/>
</dbReference>
<dbReference type="InterPro" id="IPR023346">
    <property type="entry name" value="Lysozyme-like_dom_sf"/>
</dbReference>
<sequence length="162" mass="18934">MKKIITLFLLLFNFAFSNSLGLTPIDIIILKKIKSLTDDNYMKYTLMAIAIKESSVGKKLINPISNDYGLFQSNIKSVIRRQKVPDTMFNRQYFAKKLVYDVGFSTANAIVEIDFWRKVHKDNWIKIWASYNTGWQYKSDTGLEYATSVFDIIKKLKFEYDL</sequence>
<accession>A0AAE7BDK6</accession>